<dbReference type="Pfam" id="PF14659">
    <property type="entry name" value="Phage_int_SAM_3"/>
    <property type="match status" value="1"/>
</dbReference>
<dbReference type="PANTHER" id="PTHR30349:SF64">
    <property type="entry name" value="PROPHAGE INTEGRASE INTD-RELATED"/>
    <property type="match status" value="1"/>
</dbReference>
<dbReference type="CDD" id="cd01189">
    <property type="entry name" value="INT_ICEBs1_C_like"/>
    <property type="match status" value="1"/>
</dbReference>
<dbReference type="InterPro" id="IPR011010">
    <property type="entry name" value="DNA_brk_join_enz"/>
</dbReference>
<dbReference type="Proteomes" id="UP000758652">
    <property type="component" value="Unassembled WGS sequence"/>
</dbReference>
<keyword evidence="3" id="KW-0229">DNA integration</keyword>
<dbReference type="PANTHER" id="PTHR30349">
    <property type="entry name" value="PHAGE INTEGRASE-RELATED"/>
    <property type="match status" value="1"/>
</dbReference>
<evidence type="ECO:0000259" key="6">
    <source>
        <dbReference type="PROSITE" id="PS51898"/>
    </source>
</evidence>
<comment type="similarity">
    <text evidence="2">Belongs to the 'phage' integrase family.</text>
</comment>
<evidence type="ECO:0000256" key="2">
    <source>
        <dbReference type="ARBA" id="ARBA00008857"/>
    </source>
</evidence>
<protein>
    <submittedName>
        <fullName evidence="7">Site-specific integrase</fullName>
    </submittedName>
</protein>
<dbReference type="InterPro" id="IPR010998">
    <property type="entry name" value="Integrase_recombinase_N"/>
</dbReference>
<reference evidence="7 8" key="1">
    <citation type="submission" date="2020-10" db="EMBL/GenBank/DDBJ databases">
        <title>ChiBAC.</title>
        <authorList>
            <person name="Zenner C."/>
            <person name="Hitch T.C.A."/>
            <person name="Clavel T."/>
        </authorList>
    </citation>
    <scope>NUCLEOTIDE SEQUENCE [LARGE SCALE GENOMIC DNA]</scope>
    <source>
        <strain evidence="7 8">DSM 108991</strain>
    </source>
</reference>
<gene>
    <name evidence="7" type="ORF">INF30_13015</name>
</gene>
<dbReference type="InterPro" id="IPR050090">
    <property type="entry name" value="Tyrosine_recombinase_XerCD"/>
</dbReference>
<comment type="caution">
    <text evidence="7">The sequence shown here is derived from an EMBL/GenBank/DDBJ whole genome shotgun (WGS) entry which is preliminary data.</text>
</comment>
<name>A0ABR9RMQ7_9FIRM</name>
<evidence type="ECO:0000256" key="1">
    <source>
        <dbReference type="ARBA" id="ARBA00003283"/>
    </source>
</evidence>
<dbReference type="InterPro" id="IPR002104">
    <property type="entry name" value="Integrase_catalytic"/>
</dbReference>
<evidence type="ECO:0000313" key="7">
    <source>
        <dbReference type="EMBL" id="MBE5064173.1"/>
    </source>
</evidence>
<evidence type="ECO:0000256" key="4">
    <source>
        <dbReference type="ARBA" id="ARBA00023125"/>
    </source>
</evidence>
<dbReference type="EMBL" id="JADCKL010000014">
    <property type="protein sequence ID" value="MBE5064173.1"/>
    <property type="molecule type" value="Genomic_DNA"/>
</dbReference>
<dbReference type="InterPro" id="IPR013762">
    <property type="entry name" value="Integrase-like_cat_sf"/>
</dbReference>
<keyword evidence="8" id="KW-1185">Reference proteome</keyword>
<dbReference type="Gene3D" id="1.10.443.10">
    <property type="entry name" value="Intergrase catalytic core"/>
    <property type="match status" value="1"/>
</dbReference>
<dbReference type="PROSITE" id="PS51898">
    <property type="entry name" value="TYR_RECOMBINASE"/>
    <property type="match status" value="1"/>
</dbReference>
<comment type="function">
    <text evidence="1">Site-specific tyrosine recombinase, which acts by catalyzing the cutting and rejoining of the recombining DNA molecules.</text>
</comment>
<evidence type="ECO:0000313" key="8">
    <source>
        <dbReference type="Proteomes" id="UP000758652"/>
    </source>
</evidence>
<organism evidence="7 8">
    <name type="scientific">Claveliimonas monacensis</name>
    <dbReference type="NCBI Taxonomy" id="2779351"/>
    <lineage>
        <taxon>Bacteria</taxon>
        <taxon>Bacillati</taxon>
        <taxon>Bacillota</taxon>
        <taxon>Clostridia</taxon>
        <taxon>Lachnospirales</taxon>
        <taxon>Lachnospiraceae</taxon>
        <taxon>Claveliimonas</taxon>
    </lineage>
</organism>
<dbReference type="InterPro" id="IPR004107">
    <property type="entry name" value="Integrase_SAM-like_N"/>
</dbReference>
<keyword evidence="5" id="KW-0233">DNA recombination</keyword>
<evidence type="ECO:0000256" key="3">
    <source>
        <dbReference type="ARBA" id="ARBA00022908"/>
    </source>
</evidence>
<feature type="domain" description="Tyr recombinase" evidence="6">
    <location>
        <begin position="253"/>
        <end position="488"/>
    </location>
</feature>
<dbReference type="SUPFAM" id="SSF56349">
    <property type="entry name" value="DNA breaking-rejoining enzymes"/>
    <property type="match status" value="1"/>
</dbReference>
<accession>A0ABR9RMQ7</accession>
<keyword evidence="4" id="KW-0238">DNA-binding</keyword>
<proteinExistence type="inferred from homology"/>
<evidence type="ECO:0000256" key="5">
    <source>
        <dbReference type="ARBA" id="ARBA00023172"/>
    </source>
</evidence>
<dbReference type="Gene3D" id="1.10.150.130">
    <property type="match status" value="1"/>
</dbReference>
<sequence>MRVNIGSFEKWYANQVKYRKITGEEPGQELNEWSFSARDIAHLLGITEAVAYDLIKREKIDTVKVDYWNRIPKEVFWNWYNNQSRYQTVEDRKAKKDLYNDAGKRIQKWETYDTKAEARKRKKEIEYKQELGTFVAPKCTYLSELLDEYVIIYGTKAWVMSTYQGKVGLIKNYIKPMIGKAKLSDLNTHFIEKYYQTLLNTPAVVNPMTGKAKNEFVGTGTIREIHKLLRNCFEQAIKWELMEKNPCQRATVPKHTPMKREIWGADTMMHAMDVCKDEKVVIACNLIFACTLRPGEVTGLTWDCMDISPEAIEEDRAYIIINKELQRVTKEALKALDGKDVLLVFPETKKSNKTVRILKKPKTEDSERKIFLPKTVALMLVEWKKKQEQEKEVLGEEYMDFNLVLATAYGLPVGEAVILKGLKKLIADNNLPSVVTHSLRHTSVTYKLKLNGGDIKATQGDSGHSQANMILNVYSHILDDDRRKNAELFEKAFYEKKELNPDIHRQMPENMLQVPEGVNAELLEKVLANPEMAALLASMAKTLE</sequence>